<gene>
    <name evidence="2" type="ORF">SAMN06265379_101584</name>
</gene>
<dbReference type="Proteomes" id="UP000319040">
    <property type="component" value="Unassembled WGS sequence"/>
</dbReference>
<evidence type="ECO:0000313" key="3">
    <source>
        <dbReference type="Proteomes" id="UP000319040"/>
    </source>
</evidence>
<dbReference type="AlphaFoldDB" id="A0A521B1D6"/>
<protein>
    <recommendedName>
        <fullName evidence="4">DUF4382 domain-containing protein</fullName>
    </recommendedName>
</protein>
<feature type="signal peptide" evidence="1">
    <location>
        <begin position="1"/>
        <end position="23"/>
    </location>
</feature>
<organism evidence="2 3">
    <name type="scientific">Saccharicrinis carchari</name>
    <dbReference type="NCBI Taxonomy" id="1168039"/>
    <lineage>
        <taxon>Bacteria</taxon>
        <taxon>Pseudomonadati</taxon>
        <taxon>Bacteroidota</taxon>
        <taxon>Bacteroidia</taxon>
        <taxon>Marinilabiliales</taxon>
        <taxon>Marinilabiliaceae</taxon>
        <taxon>Saccharicrinis</taxon>
    </lineage>
</organism>
<evidence type="ECO:0000256" key="1">
    <source>
        <dbReference type="SAM" id="SignalP"/>
    </source>
</evidence>
<accession>A0A521B1D6</accession>
<evidence type="ECO:0000313" key="2">
    <source>
        <dbReference type="EMBL" id="SMO40904.1"/>
    </source>
</evidence>
<proteinExistence type="predicted"/>
<evidence type="ECO:0008006" key="4">
    <source>
        <dbReference type="Google" id="ProtNLM"/>
    </source>
</evidence>
<reference evidence="2 3" key="1">
    <citation type="submission" date="2017-05" db="EMBL/GenBank/DDBJ databases">
        <authorList>
            <person name="Varghese N."/>
            <person name="Submissions S."/>
        </authorList>
    </citation>
    <scope>NUCLEOTIDE SEQUENCE [LARGE SCALE GENOMIC DNA]</scope>
    <source>
        <strain evidence="2 3">DSM 27040</strain>
    </source>
</reference>
<keyword evidence="3" id="KW-1185">Reference proteome</keyword>
<keyword evidence="1" id="KW-0732">Signal</keyword>
<name>A0A521B1D6_SACCC</name>
<sequence length="243" mass="27650">MNNIFYTFKWFYLLLILSMLAGAACEKEDFTEPVSVDLKVGIAEGTHAHVSFNGGMVRFKQIWFDGQRNQGGNVYFTTNKDRQIQSLNFSAKEAGYVKRFDIPQGVYSRMEWSFELDELDEDDNDMPDDFDGGLVITGSYRRPGGILIPIYFVVDEDERIAAISQGASESENITLLANKSYEAQLILDPYYAFQPVTLASLQATDIEEDDVDNPYIEISSDENKSLYESIIFRFEKSVKVIIK</sequence>
<feature type="chain" id="PRO_5022062040" description="DUF4382 domain-containing protein" evidence="1">
    <location>
        <begin position="24"/>
        <end position="243"/>
    </location>
</feature>
<dbReference type="EMBL" id="FXTB01000001">
    <property type="protein sequence ID" value="SMO40904.1"/>
    <property type="molecule type" value="Genomic_DNA"/>
</dbReference>
<dbReference type="RefSeq" id="WP_142531938.1">
    <property type="nucleotide sequence ID" value="NZ_FXTB01000001.1"/>
</dbReference>